<gene>
    <name evidence="3" type="ORF">LCMiAC01_01750</name>
</gene>
<accession>A0A481YZ64</accession>
<dbReference type="Pfam" id="PF13637">
    <property type="entry name" value="Ank_4"/>
    <property type="match status" value="1"/>
</dbReference>
<dbReference type="SMART" id="SM00248">
    <property type="entry name" value="ANK"/>
    <property type="match status" value="7"/>
</dbReference>
<sequence>MEHNRILFTLIKEHKWKDFLNYLKNNEDIDVNIRDNNNNYLIHFAIIFNHIDTVSMLISRGSRLDIIDSDNRTILYTPIKYGYIKILNLLLHFNKINIGISLIDMVDKKGNIPLHYAINTKNIDVVKLLLKAGSDVNIVNNKGYNALHTAILTKSIKICKLILSTMIDINARINTGETALHLACTFQLEKVVALLIKKNIYLNIQDYDHELSALHYTVNFNNVKLTSMLLDAGADPNLQDYLGNTCLHYAIIDANYNMVGVFLNHPNIKNIINLNLYNIDSKLQIHLLLEKYIENNEIVEKYIPLLIAKSNINFKDMNGQAPIHYISKTNLWEKYMDILKTKKINIFVKNSDNKRPIDYIPSDKIDDYINMTIDSYIYILKHYSSLWKESWENICKKELFLDNMSKNELNIISKYINIKKEDPKHNICRSIIKKKIMDIYKSGKDICGYTSYPTKINKKCIIITEDKRVESCTFTGITLDILMGLLYLLKKHSIACSTLTTQFIENRELCKYYKSIGISTNTKCVFLNFEVVWVHQKLYMSTNLENSLKKCLKNKSKKFVIIPLGIELKIGSHANYLIYDIRSNEIERFEPYGAIGPYKFDYNSSLLDNILKYKFGKIIPNIKYISPSEYMQKIGLQYFDIMESRKKKIGDPGGFCALWSIWYTDMRLTYYHINRKSLVKKLINSIKVKNISFKNLIRNYSVNITKLRDDIFQKIDMTINDWINVEYEKDQLIELIKEITELIISVQNHA</sequence>
<dbReference type="GO" id="GO:0010468">
    <property type="term" value="P:regulation of gene expression"/>
    <property type="evidence" value="ECO:0007669"/>
    <property type="project" value="TreeGrafter"/>
</dbReference>
<dbReference type="InterPro" id="IPR036770">
    <property type="entry name" value="Ankyrin_rpt-contain_sf"/>
</dbReference>
<reference evidence="3" key="1">
    <citation type="journal article" date="2019" name="MBio">
        <title>Virus Genomes from Deep Sea Sediments Expand the Ocean Megavirome and Support Independent Origins of Viral Gigantism.</title>
        <authorList>
            <person name="Backstrom D."/>
            <person name="Yutin N."/>
            <person name="Jorgensen S.L."/>
            <person name="Dharamshi J."/>
            <person name="Homa F."/>
            <person name="Zaremba-Niedwiedzka K."/>
            <person name="Spang A."/>
            <person name="Wolf Y.I."/>
            <person name="Koonin E.V."/>
            <person name="Ettema T.J."/>
        </authorList>
    </citation>
    <scope>NUCLEOTIDE SEQUENCE</scope>
</reference>
<protein>
    <submittedName>
        <fullName evidence="3">Ankyrin repeat protein</fullName>
    </submittedName>
</protein>
<dbReference type="PANTHER" id="PTHR24124">
    <property type="entry name" value="ANKYRIN REPEAT FAMILY A"/>
    <property type="match status" value="1"/>
</dbReference>
<dbReference type="PROSITE" id="PS50297">
    <property type="entry name" value="ANK_REP_REGION"/>
    <property type="match status" value="3"/>
</dbReference>
<evidence type="ECO:0000256" key="1">
    <source>
        <dbReference type="ARBA" id="ARBA00022737"/>
    </source>
</evidence>
<organism evidence="3">
    <name type="scientific">Mimivirus LCMiAC01</name>
    <dbReference type="NCBI Taxonomy" id="2506608"/>
    <lineage>
        <taxon>Viruses</taxon>
        <taxon>Varidnaviria</taxon>
        <taxon>Bamfordvirae</taxon>
        <taxon>Nucleocytoviricota</taxon>
        <taxon>Megaviricetes</taxon>
        <taxon>Imitervirales</taxon>
        <taxon>Mimiviridae</taxon>
        <taxon>Klosneuvirinae</taxon>
    </lineage>
</organism>
<dbReference type="PANTHER" id="PTHR24124:SF14">
    <property type="entry name" value="CHROMOSOME UNDETERMINED SCAFFOLD_25, WHOLE GENOME SHOTGUN SEQUENCE"/>
    <property type="match status" value="1"/>
</dbReference>
<name>A0A481YZ64_9VIRU</name>
<keyword evidence="1" id="KW-0677">Repeat</keyword>
<evidence type="ECO:0000313" key="3">
    <source>
        <dbReference type="EMBL" id="QBK88498.1"/>
    </source>
</evidence>
<dbReference type="Pfam" id="PF12796">
    <property type="entry name" value="Ank_2"/>
    <property type="match status" value="2"/>
</dbReference>
<keyword evidence="2" id="KW-0040">ANK repeat</keyword>
<dbReference type="SUPFAM" id="SSF48403">
    <property type="entry name" value="Ankyrin repeat"/>
    <property type="match status" value="1"/>
</dbReference>
<proteinExistence type="predicted"/>
<dbReference type="Gene3D" id="1.25.40.20">
    <property type="entry name" value="Ankyrin repeat-containing domain"/>
    <property type="match status" value="1"/>
</dbReference>
<dbReference type="PROSITE" id="PS50088">
    <property type="entry name" value="ANK_REPEAT"/>
    <property type="match status" value="5"/>
</dbReference>
<dbReference type="EMBL" id="MK500390">
    <property type="protein sequence ID" value="QBK88498.1"/>
    <property type="molecule type" value="Genomic_DNA"/>
</dbReference>
<dbReference type="InterPro" id="IPR002110">
    <property type="entry name" value="Ankyrin_rpt"/>
</dbReference>
<evidence type="ECO:0000256" key="2">
    <source>
        <dbReference type="ARBA" id="ARBA00023043"/>
    </source>
</evidence>